<proteinExistence type="predicted"/>
<gene>
    <name evidence="1" type="primary">ORF19784</name>
</gene>
<dbReference type="EMBL" id="HACG01006428">
    <property type="protein sequence ID" value="CEK53293.1"/>
    <property type="molecule type" value="Transcribed_RNA"/>
</dbReference>
<accession>A0A0B6YAZ8</accession>
<reference evidence="1" key="1">
    <citation type="submission" date="2014-12" db="EMBL/GenBank/DDBJ databases">
        <title>Insight into the proteome of Arion vulgaris.</title>
        <authorList>
            <person name="Aradska J."/>
            <person name="Bulat T."/>
            <person name="Smidak R."/>
            <person name="Sarate P."/>
            <person name="Gangsoo J."/>
            <person name="Sialana F."/>
            <person name="Bilban M."/>
            <person name="Lubec G."/>
        </authorList>
    </citation>
    <scope>NUCLEOTIDE SEQUENCE</scope>
    <source>
        <tissue evidence="1">Skin</tissue>
    </source>
</reference>
<name>A0A0B6YAZ8_9EUPU</name>
<dbReference type="AlphaFoldDB" id="A0A0B6YAZ8"/>
<organism evidence="1">
    <name type="scientific">Arion vulgaris</name>
    <dbReference type="NCBI Taxonomy" id="1028688"/>
    <lineage>
        <taxon>Eukaryota</taxon>
        <taxon>Metazoa</taxon>
        <taxon>Spiralia</taxon>
        <taxon>Lophotrochozoa</taxon>
        <taxon>Mollusca</taxon>
        <taxon>Gastropoda</taxon>
        <taxon>Heterobranchia</taxon>
        <taxon>Euthyneura</taxon>
        <taxon>Panpulmonata</taxon>
        <taxon>Eupulmonata</taxon>
        <taxon>Stylommatophora</taxon>
        <taxon>Helicina</taxon>
        <taxon>Arionoidea</taxon>
        <taxon>Arionidae</taxon>
        <taxon>Arion</taxon>
    </lineage>
</organism>
<protein>
    <submittedName>
        <fullName evidence="1">Uncharacterized protein</fullName>
    </submittedName>
</protein>
<feature type="non-terminal residue" evidence="1">
    <location>
        <position position="102"/>
    </location>
</feature>
<sequence>MICHTVEYLNGAAVIFLVLQYFCDMALANKNGFFAENLGTDFRILKLRCNAGIPTTENDVMSITIFNGTSQNKMAWVSKGREPSTGNLSMDKNLFLAGGLSL</sequence>
<evidence type="ECO:0000313" key="1">
    <source>
        <dbReference type="EMBL" id="CEK53293.1"/>
    </source>
</evidence>